<reference evidence="3" key="1">
    <citation type="journal article" date="2009" name="ISME J.">
        <title>The genome sequence of the psychrophilic archaeon, Methanococcoides burtonii: the role of genome evolution in cold adaptation.</title>
        <authorList>
            <person name="Allen M.A."/>
            <person name="Lauro F.M."/>
            <person name="Williams T.J."/>
            <person name="Burg D."/>
            <person name="Siddiqui K.S."/>
            <person name="De Francisci D."/>
            <person name="Chong K.W."/>
            <person name="Pilak O."/>
            <person name="Chew H.H."/>
            <person name="De Maere M.Z."/>
            <person name="Ting L."/>
            <person name="Katrib M."/>
            <person name="Ng C."/>
            <person name="Sowers K.R."/>
            <person name="Galperin M.Y."/>
            <person name="Anderson I.J."/>
            <person name="Ivanova N."/>
            <person name="Dalin E."/>
            <person name="Martinez M."/>
            <person name="Lapidus A."/>
            <person name="Hauser L."/>
            <person name="Land M."/>
            <person name="Thomas T."/>
            <person name="Cavicchioli R."/>
        </authorList>
    </citation>
    <scope>NUCLEOTIDE SEQUENCE [LARGE SCALE GENOMIC DNA]</scope>
    <source>
        <strain evidence="3">DSM 6242 / NBRC 107633 / OCM 468 / ACE-M</strain>
    </source>
</reference>
<keyword evidence="1" id="KW-0812">Transmembrane</keyword>
<dbReference type="AlphaFoldDB" id="Q12UE0"/>
<dbReference type="EMBL" id="CP000300">
    <property type="protein sequence ID" value="ABE52936.1"/>
    <property type="molecule type" value="Genomic_DNA"/>
</dbReference>
<keyword evidence="3" id="KW-1185">Reference proteome</keyword>
<dbReference type="GeneID" id="3997442"/>
<organism evidence="2 3">
    <name type="scientific">Methanococcoides burtonii (strain DSM 6242 / NBRC 107633 / OCM 468 / ACE-M)</name>
    <dbReference type="NCBI Taxonomy" id="259564"/>
    <lineage>
        <taxon>Archaea</taxon>
        <taxon>Methanobacteriati</taxon>
        <taxon>Methanobacteriota</taxon>
        <taxon>Stenosarchaea group</taxon>
        <taxon>Methanomicrobia</taxon>
        <taxon>Methanosarcinales</taxon>
        <taxon>Methanosarcinaceae</taxon>
        <taxon>Methanococcoides</taxon>
    </lineage>
</organism>
<dbReference type="STRING" id="259564.Mbur_2060"/>
<evidence type="ECO:0000313" key="3">
    <source>
        <dbReference type="Proteomes" id="UP000001979"/>
    </source>
</evidence>
<dbReference type="RefSeq" id="WP_011500076.1">
    <property type="nucleotide sequence ID" value="NC_007955.1"/>
</dbReference>
<dbReference type="HOGENOM" id="CLU_141429_0_0_2"/>
<feature type="transmembrane region" description="Helical" evidence="1">
    <location>
        <begin position="87"/>
        <end position="114"/>
    </location>
</feature>
<sequence length="122" mass="13234">MKTEKVLLTGILFGMILFGIFSLLEIDPTYGGIVGAILVGIIIGKIADKTPVKYAVISIFTYNLIGWVTTFLFTLEGKTILGYGGGVTGVFLGFILIMTIFYSIIGSISAFVTYNMKTDKQD</sequence>
<feature type="transmembrane region" description="Helical" evidence="1">
    <location>
        <begin position="54"/>
        <end position="75"/>
    </location>
</feature>
<protein>
    <recommendedName>
        <fullName evidence="4">DUF5518 domain-containing protein</fullName>
    </recommendedName>
</protein>
<name>Q12UE0_METBU</name>
<dbReference type="KEGG" id="mbu:Mbur_2060"/>
<keyword evidence="1" id="KW-0472">Membrane</keyword>
<evidence type="ECO:0000256" key="1">
    <source>
        <dbReference type="SAM" id="Phobius"/>
    </source>
</evidence>
<feature type="transmembrane region" description="Helical" evidence="1">
    <location>
        <begin position="7"/>
        <end position="24"/>
    </location>
</feature>
<evidence type="ECO:0000313" key="2">
    <source>
        <dbReference type="EMBL" id="ABE52936.1"/>
    </source>
</evidence>
<accession>Q12UE0</accession>
<keyword evidence="1" id="KW-1133">Transmembrane helix</keyword>
<dbReference type="OrthoDB" id="137300at2157"/>
<gene>
    <name evidence="2" type="ordered locus">Mbur_2060</name>
</gene>
<proteinExistence type="predicted"/>
<evidence type="ECO:0008006" key="4">
    <source>
        <dbReference type="Google" id="ProtNLM"/>
    </source>
</evidence>
<feature type="transmembrane region" description="Helical" evidence="1">
    <location>
        <begin position="30"/>
        <end position="47"/>
    </location>
</feature>
<dbReference type="Proteomes" id="UP000001979">
    <property type="component" value="Chromosome"/>
</dbReference>